<keyword evidence="2" id="KW-1185">Reference proteome</keyword>
<evidence type="ECO:0000313" key="2">
    <source>
        <dbReference type="Proteomes" id="UP000253606"/>
    </source>
</evidence>
<dbReference type="InterPro" id="IPR012341">
    <property type="entry name" value="6hp_glycosidase-like_sf"/>
</dbReference>
<dbReference type="AlphaFoldDB" id="A0A2Z5FTP9"/>
<sequence>MQFLRFGISVWHGMKYAAMLLALTTLIVSAEALAQPQHGELDWLKPLPQFPLASSGLNIHQHAESGKPFTVAGQCGAFMGEQNGSFEAWIFPVKLLSHFTIAASVEGYPVPIDLNADAAEIDVAPDHTTITYSHIAFTVREILFATRCTSAADAGAGVIALFQIDAVRPVTLTFSFTPEVRRMWPAPNYGPPSPEWVGTATSGYYLLHEDFPDLAGAIAMPGTRPGILAPFQEKPKTYPLQLILDFDPKRDAGKYFPLTMAIGTTSQTANKAALAERLARLNTDAKQLYSKTADYYAHFFDKKLTVETPDKLLDEALKWAEISIDQVQVRHGDEVGLVAGFYSSGDSARPGFGWYFGRDTLYTLYAVNSYGDFALTREALDFLLKRQREDGKMPHEWSQTADLVDWKRFPYEYAAADATPLFLMAMEDYVDASGDVDYLRKNWPAIQKAWDFERTHDSDGDGIYDNSQGTGWVENWDPFPMPHQEIYLAALDQQASGAMSRMSKKLGDSSIAQAAEARAASVAAKIEQEYAGSMYAFSYNGNGSLDKTASLYPAIAWWDGHYALKQPDAMFRRWDSHEFSTDWGTRDVGEHEQIYDPISYHQGSVWPLFTGWASIAEYRTGRPLSGYAHLMQNAELTWQQDLGAVTELLSGAYFVPFGRSTSHQMWSSAMVIIPSVRGLFGITRDADDKRLIVDPRLPAEWTDATLRNLAVGTQLVDLRLKRQGDSLVVSMSQSSPQILLESKAGVKAIAKAGGAAELKIALPAVEVGIPAGLPLPGSVTSQLKVLSESYGTRSLTLELEAQAGSSFDLPLRLNAKTAKAAAEPRAERATILANPDSSELRSLHIVFPSGEGYQQATVRLSW</sequence>
<dbReference type="GO" id="GO:0005975">
    <property type="term" value="P:carbohydrate metabolic process"/>
    <property type="evidence" value="ECO:0007669"/>
    <property type="project" value="InterPro"/>
</dbReference>
<name>A0A2Z5FTP9_9BACT</name>
<gene>
    <name evidence="1" type="ORF">ACPOL_0489</name>
</gene>
<dbReference type="SUPFAM" id="SSF48208">
    <property type="entry name" value="Six-hairpin glycosidases"/>
    <property type="match status" value="1"/>
</dbReference>
<organism evidence="1 2">
    <name type="scientific">Acidisarcina polymorpha</name>
    <dbReference type="NCBI Taxonomy" id="2211140"/>
    <lineage>
        <taxon>Bacteria</taxon>
        <taxon>Pseudomonadati</taxon>
        <taxon>Acidobacteriota</taxon>
        <taxon>Terriglobia</taxon>
        <taxon>Terriglobales</taxon>
        <taxon>Acidobacteriaceae</taxon>
        <taxon>Acidisarcina</taxon>
    </lineage>
</organism>
<dbReference type="Proteomes" id="UP000253606">
    <property type="component" value="Chromosome"/>
</dbReference>
<proteinExistence type="predicted"/>
<dbReference type="Gene3D" id="1.50.10.10">
    <property type="match status" value="1"/>
</dbReference>
<dbReference type="InterPro" id="IPR008928">
    <property type="entry name" value="6-hairpin_glycosidase_sf"/>
</dbReference>
<dbReference type="EMBL" id="CP030840">
    <property type="protein sequence ID" value="AXC09864.1"/>
    <property type="molecule type" value="Genomic_DNA"/>
</dbReference>
<reference evidence="1 2" key="1">
    <citation type="journal article" date="2018" name="Front. Microbiol.">
        <title>Hydrolytic Capabilities as a Key to Environmental Success: Chitinolytic and Cellulolytic Acidobacteria From Acidic Sub-arctic Soils and Boreal Peatlands.</title>
        <authorList>
            <person name="Belova S.E."/>
            <person name="Ravin N.V."/>
            <person name="Pankratov T.A."/>
            <person name="Rakitin A.L."/>
            <person name="Ivanova A.A."/>
            <person name="Beletsky A.V."/>
            <person name="Mardanov A.V."/>
            <person name="Sinninghe Damste J.S."/>
            <person name="Dedysh S.N."/>
        </authorList>
    </citation>
    <scope>NUCLEOTIDE SEQUENCE [LARGE SCALE GENOMIC DNA]</scope>
    <source>
        <strain evidence="1 2">SBC82</strain>
    </source>
</reference>
<protein>
    <submittedName>
        <fullName evidence="1">Glycogen debranching enzyme</fullName>
    </submittedName>
</protein>
<evidence type="ECO:0000313" key="1">
    <source>
        <dbReference type="EMBL" id="AXC09864.1"/>
    </source>
</evidence>
<accession>A0A2Z5FTP9</accession>
<dbReference type="KEGG" id="abas:ACPOL_0489"/>